<feature type="transmembrane region" description="Helical" evidence="1">
    <location>
        <begin position="48"/>
        <end position="69"/>
    </location>
</feature>
<keyword evidence="1" id="KW-0812">Transmembrane</keyword>
<keyword evidence="1" id="KW-0472">Membrane</keyword>
<proteinExistence type="predicted"/>
<keyword evidence="1" id="KW-1133">Transmembrane helix</keyword>
<evidence type="ECO:0000256" key="1">
    <source>
        <dbReference type="SAM" id="Phobius"/>
    </source>
</evidence>
<dbReference type="RefSeq" id="WP_132110473.1">
    <property type="nucleotide sequence ID" value="NZ_SLWS01000001.1"/>
</dbReference>
<comment type="caution">
    <text evidence="2">The sequence shown here is derived from an EMBL/GenBank/DDBJ whole genome shotgun (WGS) entry which is preliminary data.</text>
</comment>
<evidence type="ECO:0000313" key="2">
    <source>
        <dbReference type="EMBL" id="TCO64612.1"/>
    </source>
</evidence>
<protein>
    <submittedName>
        <fullName evidence="2">Uncharacterized protein</fullName>
    </submittedName>
</protein>
<dbReference type="OrthoDB" id="3689195at2"/>
<dbReference type="Proteomes" id="UP000295680">
    <property type="component" value="Unassembled WGS sequence"/>
</dbReference>
<evidence type="ECO:0000313" key="3">
    <source>
        <dbReference type="Proteomes" id="UP000295680"/>
    </source>
</evidence>
<dbReference type="AlphaFoldDB" id="A0A4R2JZ91"/>
<accession>A0A4R2JZ91</accession>
<gene>
    <name evidence="2" type="ORF">EV192_101389</name>
</gene>
<keyword evidence="3" id="KW-1185">Reference proteome</keyword>
<feature type="transmembrane region" description="Helical" evidence="1">
    <location>
        <begin position="24"/>
        <end position="41"/>
    </location>
</feature>
<reference evidence="2 3" key="1">
    <citation type="submission" date="2019-03" db="EMBL/GenBank/DDBJ databases">
        <title>Genomic Encyclopedia of Type Strains, Phase IV (KMG-IV): sequencing the most valuable type-strain genomes for metagenomic binning, comparative biology and taxonomic classification.</title>
        <authorList>
            <person name="Goeker M."/>
        </authorList>
    </citation>
    <scope>NUCLEOTIDE SEQUENCE [LARGE SCALE GENOMIC DNA]</scope>
    <source>
        <strain evidence="2 3">DSM 45934</strain>
    </source>
</reference>
<name>A0A4R2JZ91_9PSEU</name>
<sequence>MAVASAALAIGAHGMAGGGTPDTALAVLLTMIVAWAGTSVAARHQGPFAVLTALGTAQLAMHLVLNYVLPTHTGHHTQPVAPAAMWATHVTATLLTAVLLANADRALSVVASGIRLLRDLVRPPTFAAVPGATYVLAASPQCSDHIRRVVLRKVHSRRGPPTTS</sequence>
<dbReference type="EMBL" id="SLWS01000001">
    <property type="protein sequence ID" value="TCO64612.1"/>
    <property type="molecule type" value="Genomic_DNA"/>
</dbReference>
<organism evidence="2 3">
    <name type="scientific">Actinocrispum wychmicini</name>
    <dbReference type="NCBI Taxonomy" id="1213861"/>
    <lineage>
        <taxon>Bacteria</taxon>
        <taxon>Bacillati</taxon>
        <taxon>Actinomycetota</taxon>
        <taxon>Actinomycetes</taxon>
        <taxon>Pseudonocardiales</taxon>
        <taxon>Pseudonocardiaceae</taxon>
        <taxon>Actinocrispum</taxon>
    </lineage>
</organism>
<feature type="transmembrane region" description="Helical" evidence="1">
    <location>
        <begin position="81"/>
        <end position="101"/>
    </location>
</feature>